<gene>
    <name evidence="4" type="primary">hydF</name>
    <name evidence="4" type="ordered locus">IALB_0528</name>
</gene>
<dbReference type="AlphaFoldDB" id="I0AGY3"/>
<feature type="domain" description="Hydrogen maturase F dimerization" evidence="2">
    <location>
        <begin position="176"/>
        <end position="274"/>
    </location>
</feature>
<evidence type="ECO:0000259" key="1">
    <source>
        <dbReference type="Pfam" id="PF01926"/>
    </source>
</evidence>
<evidence type="ECO:0000313" key="4">
    <source>
        <dbReference type="EMBL" id="AFH48240.1"/>
    </source>
</evidence>
<dbReference type="OrthoDB" id="9811338at2"/>
<dbReference type="HOGENOM" id="CLU_042017_0_0_10"/>
<evidence type="ECO:0000259" key="2">
    <source>
        <dbReference type="Pfam" id="PF18128"/>
    </source>
</evidence>
<evidence type="ECO:0000259" key="3">
    <source>
        <dbReference type="Pfam" id="PF18133"/>
    </source>
</evidence>
<dbReference type="STRING" id="945713.IALB_0528"/>
<dbReference type="PANTHER" id="PTHR42714">
    <property type="entry name" value="TRNA MODIFICATION GTPASE GTPBP3"/>
    <property type="match status" value="1"/>
</dbReference>
<feature type="domain" description="G" evidence="1">
    <location>
        <begin position="11"/>
        <end position="126"/>
    </location>
</feature>
<dbReference type="Gene3D" id="3.40.50.11420">
    <property type="match status" value="1"/>
</dbReference>
<dbReference type="InterPro" id="IPR041606">
    <property type="entry name" value="HydF_dimer"/>
</dbReference>
<dbReference type="CDD" id="cd00880">
    <property type="entry name" value="Era_like"/>
    <property type="match status" value="1"/>
</dbReference>
<dbReference type="GO" id="GO:0005737">
    <property type="term" value="C:cytoplasm"/>
    <property type="evidence" value="ECO:0007669"/>
    <property type="project" value="TreeGrafter"/>
</dbReference>
<dbReference type="Pfam" id="PF18133">
    <property type="entry name" value="HydF_tetramer"/>
    <property type="match status" value="1"/>
</dbReference>
<organism evidence="4 5">
    <name type="scientific">Ignavibacterium album (strain DSM 19864 / JCM 16511 / NBRC 101810 / Mat9-16)</name>
    <dbReference type="NCBI Taxonomy" id="945713"/>
    <lineage>
        <taxon>Bacteria</taxon>
        <taxon>Pseudomonadati</taxon>
        <taxon>Ignavibacteriota</taxon>
        <taxon>Ignavibacteria</taxon>
        <taxon>Ignavibacteriales</taxon>
        <taxon>Ignavibacteriaceae</taxon>
        <taxon>Ignavibacterium</taxon>
    </lineage>
</organism>
<dbReference type="NCBIfam" id="TIGR03918">
    <property type="entry name" value="GTP_HydF"/>
    <property type="match status" value="1"/>
</dbReference>
<dbReference type="NCBIfam" id="TIGR00231">
    <property type="entry name" value="small_GTP"/>
    <property type="match status" value="1"/>
</dbReference>
<dbReference type="KEGG" id="ial:IALB_0528"/>
<dbReference type="GO" id="GO:0030488">
    <property type="term" value="P:tRNA methylation"/>
    <property type="evidence" value="ECO:0007669"/>
    <property type="project" value="TreeGrafter"/>
</dbReference>
<dbReference type="Gene3D" id="3.40.50.11410">
    <property type="match status" value="1"/>
</dbReference>
<reference evidence="4 5" key="1">
    <citation type="journal article" date="2012" name="Front. Microbiol.">
        <title>Complete genome of Ignavibacterium album, a metabolically versatile, flagellated, facultative anaerobe from the phylum Chlorobi.</title>
        <authorList>
            <person name="Liu Z."/>
            <person name="Frigaard N.-U."/>
            <person name="Vogl K."/>
            <person name="Iino T."/>
            <person name="Ohkuma M."/>
            <person name="Overmann J."/>
            <person name="Bryant D.A."/>
        </authorList>
    </citation>
    <scope>NUCLEOTIDE SEQUENCE [LARGE SCALE GENOMIC DNA]</scope>
    <source>
        <strain evidence="5">DSM 19864 / JCM 16511 / NBRC 101810 / Mat9-16</strain>
    </source>
</reference>
<protein>
    <submittedName>
        <fullName evidence="4">Hydrogenase maturation protein HydF</fullName>
    </submittedName>
</protein>
<dbReference type="GO" id="GO:0002098">
    <property type="term" value="P:tRNA wobble uridine modification"/>
    <property type="evidence" value="ECO:0007669"/>
    <property type="project" value="TreeGrafter"/>
</dbReference>
<dbReference type="Pfam" id="PF01926">
    <property type="entry name" value="MMR_HSR1"/>
    <property type="match status" value="1"/>
</dbReference>
<dbReference type="Pfam" id="PF18128">
    <property type="entry name" value="HydF_dimer"/>
    <property type="match status" value="1"/>
</dbReference>
<dbReference type="EMBL" id="CP003418">
    <property type="protein sequence ID" value="AFH48240.1"/>
    <property type="molecule type" value="Genomic_DNA"/>
</dbReference>
<dbReference type="eggNOG" id="COG0486">
    <property type="taxonomic scope" value="Bacteria"/>
</dbReference>
<dbReference type="Gene3D" id="3.40.50.300">
    <property type="entry name" value="P-loop containing nucleotide triphosphate hydrolases"/>
    <property type="match status" value="1"/>
</dbReference>
<dbReference type="InterPro" id="IPR027417">
    <property type="entry name" value="P-loop_NTPase"/>
</dbReference>
<feature type="domain" description="Hydrogen maturase F tetramerization" evidence="3">
    <location>
        <begin position="278"/>
        <end position="394"/>
    </location>
</feature>
<name>I0AGY3_IGNAJ</name>
<dbReference type="InterPro" id="IPR005225">
    <property type="entry name" value="Small_GTP-bd"/>
</dbReference>
<dbReference type="PATRIC" id="fig|945713.3.peg.528"/>
<dbReference type="SUPFAM" id="SSF52540">
    <property type="entry name" value="P-loop containing nucleoside triphosphate hydrolases"/>
    <property type="match status" value="1"/>
</dbReference>
<dbReference type="InterPro" id="IPR040644">
    <property type="entry name" value="HydF_tetramer"/>
</dbReference>
<dbReference type="InterPro" id="IPR006073">
    <property type="entry name" value="GTP-bd"/>
</dbReference>
<keyword evidence="5" id="KW-1185">Reference proteome</keyword>
<accession>I0AGY3</accession>
<evidence type="ECO:0000313" key="5">
    <source>
        <dbReference type="Proteomes" id="UP000007394"/>
    </source>
</evidence>
<dbReference type="GO" id="GO:0005525">
    <property type="term" value="F:GTP binding"/>
    <property type="evidence" value="ECO:0007669"/>
    <property type="project" value="InterPro"/>
</dbReference>
<dbReference type="PANTHER" id="PTHR42714:SF6">
    <property type="entry name" value="TRANSLATION INITIATION FACTOR IF-2"/>
    <property type="match status" value="1"/>
</dbReference>
<dbReference type="InterPro" id="IPR023873">
    <property type="entry name" value="FeFe-hyd_GTPase_HydF"/>
</dbReference>
<sequence>MNKVAEANRPHIAIVGRRNVGKSSLVNALLGQDLSIVSDVPGTTTDPVKKAFELLPYGPVVLVDTAGIDDEGELGQKRISKTIKILSQSDFALVVLDARERLQSKELELLAYLDKISVNYIVAINKIEFGVNPKLLDELKELRITHFEVSCKEKVGIDELKRKMIRMLPAEIEPPLISDIVSQGDVVVMVVPIDLGAPKGRLILPQVQTIREALDEDTIVIVCKDKELRSILNNLKNYPDLVITDSQAIMRVAADVPEKVKLTTFSILMARHKGDLPTFVRGLKRVEELENGDKVLIAEACTHHAQADDIGTVKIPRWLRNHTRKNLQIDIAHGADYPDNLSDYKLIVHCGGCMLTRRAMLTRMNEAKLLDVPIVNYGVLISYMHGAIPRALRPFEEAIAEWERLKVNTR</sequence>
<dbReference type="Proteomes" id="UP000007394">
    <property type="component" value="Chromosome"/>
</dbReference>
<proteinExistence type="predicted"/>
<dbReference type="RefSeq" id="WP_014559398.1">
    <property type="nucleotide sequence ID" value="NC_017464.1"/>
</dbReference>